<feature type="compositionally biased region" description="Pro residues" evidence="1">
    <location>
        <begin position="1263"/>
        <end position="1273"/>
    </location>
</feature>
<dbReference type="Proteomes" id="UP001491310">
    <property type="component" value="Unassembled WGS sequence"/>
</dbReference>
<dbReference type="SUPFAM" id="SSF49899">
    <property type="entry name" value="Concanavalin A-like lectins/glucanases"/>
    <property type="match status" value="2"/>
</dbReference>
<accession>A0ABR2Z5P5</accession>
<proteinExistence type="predicted"/>
<evidence type="ECO:0000256" key="1">
    <source>
        <dbReference type="SAM" id="MobiDB-lite"/>
    </source>
</evidence>
<dbReference type="SUPFAM" id="SSF48452">
    <property type="entry name" value="TPR-like"/>
    <property type="match status" value="1"/>
</dbReference>
<keyword evidence="4" id="KW-1185">Reference proteome</keyword>
<feature type="compositionally biased region" description="Low complexity" evidence="1">
    <location>
        <begin position="1121"/>
        <end position="1133"/>
    </location>
</feature>
<dbReference type="Gene3D" id="2.60.120.200">
    <property type="match status" value="3"/>
</dbReference>
<evidence type="ECO:0008006" key="5">
    <source>
        <dbReference type="Google" id="ProtNLM"/>
    </source>
</evidence>
<keyword evidence="2" id="KW-0472">Membrane</keyword>
<feature type="region of interest" description="Disordered" evidence="1">
    <location>
        <begin position="1560"/>
        <end position="1609"/>
    </location>
</feature>
<dbReference type="InterPro" id="IPR011990">
    <property type="entry name" value="TPR-like_helical_dom_sf"/>
</dbReference>
<feature type="compositionally biased region" description="Polar residues" evidence="1">
    <location>
        <begin position="1536"/>
        <end position="1548"/>
    </location>
</feature>
<dbReference type="InterPro" id="IPR013320">
    <property type="entry name" value="ConA-like_dom_sf"/>
</dbReference>
<keyword evidence="2" id="KW-1133">Transmembrane helix</keyword>
<evidence type="ECO:0000256" key="2">
    <source>
        <dbReference type="SAM" id="Phobius"/>
    </source>
</evidence>
<feature type="region of interest" description="Disordered" evidence="1">
    <location>
        <begin position="1410"/>
        <end position="1432"/>
    </location>
</feature>
<reference evidence="3 4" key="1">
    <citation type="journal article" date="2024" name="Nat. Commun.">
        <title>Phylogenomics reveals the evolutionary origins of lichenization in chlorophyte algae.</title>
        <authorList>
            <person name="Puginier C."/>
            <person name="Libourel C."/>
            <person name="Otte J."/>
            <person name="Skaloud P."/>
            <person name="Haon M."/>
            <person name="Grisel S."/>
            <person name="Petersen M."/>
            <person name="Berrin J.G."/>
            <person name="Delaux P.M."/>
            <person name="Dal Grande F."/>
            <person name="Keller J."/>
        </authorList>
    </citation>
    <scope>NUCLEOTIDE SEQUENCE [LARGE SCALE GENOMIC DNA]</scope>
    <source>
        <strain evidence="3 4">SAG 216-7</strain>
    </source>
</reference>
<feature type="compositionally biased region" description="Polar residues" evidence="1">
    <location>
        <begin position="1413"/>
        <end position="1428"/>
    </location>
</feature>
<evidence type="ECO:0000313" key="3">
    <source>
        <dbReference type="EMBL" id="KAK9919026.1"/>
    </source>
</evidence>
<comment type="caution">
    <text evidence="3">The sequence shown here is derived from an EMBL/GenBank/DDBJ whole genome shotgun (WGS) entry which is preliminary data.</text>
</comment>
<evidence type="ECO:0000313" key="4">
    <source>
        <dbReference type="Proteomes" id="UP001491310"/>
    </source>
</evidence>
<feature type="region of interest" description="Disordered" evidence="1">
    <location>
        <begin position="1471"/>
        <end position="1548"/>
    </location>
</feature>
<gene>
    <name evidence="3" type="ORF">WJX75_008785</name>
</gene>
<feature type="region of interest" description="Disordered" evidence="1">
    <location>
        <begin position="1257"/>
        <end position="1279"/>
    </location>
</feature>
<dbReference type="EMBL" id="JALJOT010000001">
    <property type="protein sequence ID" value="KAK9919026.1"/>
    <property type="molecule type" value="Genomic_DNA"/>
</dbReference>
<keyword evidence="2" id="KW-0812">Transmembrane</keyword>
<protein>
    <recommendedName>
        <fullName evidence="5">LamG-like jellyroll fold domain-containing protein</fullName>
    </recommendedName>
</protein>
<feature type="transmembrane region" description="Helical" evidence="2">
    <location>
        <begin position="1438"/>
        <end position="1461"/>
    </location>
</feature>
<sequence length="1609" mass="172897">MQLGRVEDAIRSYRSCAKDLCTKDPALLNEMLKAAERCTTQWTAQQWARLIQSAQQPILLSKRDGKLLRPVPTELRLSPEKLQLCLEAALAKSHLTAEAGRLLCSAWSEGRRLGRGELAFMRAHVYLEACRPGQALKDAKTALAYGPTNGDRSTWAHAHAIHSHALEASKDFLMAALAMQRAVELHGQEPHWLQERDRLLLLIADDPATVLQEEGSAGLEDWLAAERDRALPEFKRKRPKYFYYYEWMRQRIADHCGALPEPVLDKLLNVEAGELDTLLTYPAGVQAKADHRPFGDDNKGFKQHKDWQDDQLVSFSSPWGRVLQQEGIAASPPAASSSSSVPQPLAFFPLADGVLKSTFGSYNGTGYNVTFVQDDTAGYAALQCSQTVDSTVVLDNVQYGTTGAFAINIWIKVLSLNGNVFEYVYSHNSTSAEASSWGPNQVQLYFPEFGHPAYGVVRAIVKDGSDSYSGLPSVTFLDSDGEVADLARNATNRGPPYPKLQDMRWHMLTLTSQPDGTNGYRMYVDSKLAGQMLENGTYIGSDGVRRTVDGGQPMSIDGDIVLCGRSDGDAQRGYSGQLAELAIWDQTLSEANVAKIYQAGLGLATTQQTSPPSSDIMDISSSAANPPAEPPTITPLASGTAAPSFSQIPVPVAFFPLSGYHLNSEPKLASGGNFSGAGYNIMWTADQDVGIVAECSKANDSTIVLDPVTYGTSGQWAINIWMKPGSLYGSNFQYMFSHAQNKSYQTGWESNQIRLFFPELLHPAFGVIRSIAKDTTDTESGDSALVFLDSDGLVGALTRNETEMSVTTDAGTGMLQDGKWHMITLSSLYDGTRGYAMFIDGKLTAVLNGNQSYTDAAGNTLHTDGGGPMLLDGPIVLCGRSDNDTLQSSNVYKLYEDRAACWLDAIPSGGQLQQCRPYQVCVALSAQEIEDNIDKLPPSVLVGDMGICTTPLPSGLLLPNASFVPPARAFFPLIGSLATYPLPTFTGAAINTGPVSDPVFGGAFECDQEMQSQIVLDSVPYAESGDFSVNLWFQVHSTAGSDMEYIFTHTNAISVDNNDSNAAWGPNQVSLYFPERSHQAFGIIRAVLRDSTDMDIGDASQTWVDSDGRVAFNGRRGPGLTDPRTSSASTTDTSSVLQDGQWHMLTVLTLGNDTKGYRLYVDGALKGQMVQGVSYVNDEGNDAQITGGKPADLSGPIRLCSRSDGNATRHFGGRVAYLGLYDMRLTQAQIRVLYLTVRAANATSPYIAIGNSEALRVPSQAPRSPPSSPPTPVAAPHADAPAVGLPPVGSLLAISGRSCYVPLKYNGTVINSCVKIHGNNEPVCWVKNEGWEACMATAPAMAPGQDAPGRGSATPDYIQITAADRITRGNHPCALPFVVNGEIFSNCLMLNTTEWCPVVSSGWLQQCAAPTDPTLSSTGKHQDSTSTVAGGHPDHGGAIAGAVIGGIAAVGLIILAACAFAHARRRGVHGPTSFHKYKDEDPRNNPFYPSPGNRGASQKSGELEMHHSGISGNRPNQGRPLTPVSMPSDDGEGLSYPNTPSSSFHNGLNRPSMQMPLRTGSEMSAPVSDDIEVKSVKKKGARIPGMRTSETRIAASPERGTGMGDGKIY</sequence>
<organism evidence="3 4">
    <name type="scientific">Coccomyxa subellipsoidea</name>
    <dbReference type="NCBI Taxonomy" id="248742"/>
    <lineage>
        <taxon>Eukaryota</taxon>
        <taxon>Viridiplantae</taxon>
        <taxon>Chlorophyta</taxon>
        <taxon>core chlorophytes</taxon>
        <taxon>Trebouxiophyceae</taxon>
        <taxon>Trebouxiophyceae incertae sedis</taxon>
        <taxon>Coccomyxaceae</taxon>
        <taxon>Coccomyxa</taxon>
    </lineage>
</organism>
<dbReference type="Gene3D" id="1.25.40.10">
    <property type="entry name" value="Tetratricopeptide repeat domain"/>
    <property type="match status" value="1"/>
</dbReference>
<feature type="compositionally biased region" description="Low complexity" evidence="1">
    <location>
        <begin position="610"/>
        <end position="626"/>
    </location>
</feature>
<name>A0ABR2Z5P5_9CHLO</name>
<feature type="region of interest" description="Disordered" evidence="1">
    <location>
        <begin position="606"/>
        <end position="631"/>
    </location>
</feature>
<feature type="region of interest" description="Disordered" evidence="1">
    <location>
        <begin position="1109"/>
        <end position="1133"/>
    </location>
</feature>